<sequence>MAKGVWRRSVAGESFRGAGDLVNENGGGPPWLGFVLTFARCEVWLGIG</sequence>
<evidence type="ECO:0000313" key="2">
    <source>
        <dbReference type="Proteomes" id="UP000011885"/>
    </source>
</evidence>
<dbReference type="Proteomes" id="UP000011885">
    <property type="component" value="Unassembled WGS sequence"/>
</dbReference>
<dbReference type="AlphaFoldDB" id="M5U245"/>
<accession>M5U245</accession>
<proteinExistence type="predicted"/>
<dbReference type="RefSeq" id="WP_008679661.1">
    <property type="nucleotide sequence ID" value="NZ_ANOH01000210.1"/>
</dbReference>
<organism evidence="1 2">
    <name type="scientific">Rhodopirellula sallentina SM41</name>
    <dbReference type="NCBI Taxonomy" id="1263870"/>
    <lineage>
        <taxon>Bacteria</taxon>
        <taxon>Pseudomonadati</taxon>
        <taxon>Planctomycetota</taxon>
        <taxon>Planctomycetia</taxon>
        <taxon>Pirellulales</taxon>
        <taxon>Pirellulaceae</taxon>
        <taxon>Rhodopirellula</taxon>
    </lineage>
</organism>
<name>M5U245_9BACT</name>
<reference evidence="1 2" key="1">
    <citation type="journal article" date="2013" name="Mar. Genomics">
        <title>Expression of sulfatases in Rhodopirellula baltica and the diversity of sulfatases in the genus Rhodopirellula.</title>
        <authorList>
            <person name="Wegner C.E."/>
            <person name="Richter-Heitmann T."/>
            <person name="Klindworth A."/>
            <person name="Klockow C."/>
            <person name="Richter M."/>
            <person name="Achstetter T."/>
            <person name="Glockner F.O."/>
            <person name="Harder J."/>
        </authorList>
    </citation>
    <scope>NUCLEOTIDE SEQUENCE [LARGE SCALE GENOMIC DNA]</scope>
    <source>
        <strain evidence="1 2">SM41</strain>
    </source>
</reference>
<keyword evidence="2" id="KW-1185">Reference proteome</keyword>
<protein>
    <submittedName>
        <fullName evidence="1">Uncharacterized protein</fullName>
    </submittedName>
</protein>
<evidence type="ECO:0000313" key="1">
    <source>
        <dbReference type="EMBL" id="EMI55532.1"/>
    </source>
</evidence>
<comment type="caution">
    <text evidence="1">The sequence shown here is derived from an EMBL/GenBank/DDBJ whole genome shotgun (WGS) entry which is preliminary data.</text>
</comment>
<dbReference type="EMBL" id="ANOH01000210">
    <property type="protein sequence ID" value="EMI55532.1"/>
    <property type="molecule type" value="Genomic_DNA"/>
</dbReference>
<dbReference type="PATRIC" id="fig|1263870.3.peg.3225"/>
<gene>
    <name evidence="1" type="ORF">RSSM_03034</name>
</gene>